<evidence type="ECO:0008006" key="4">
    <source>
        <dbReference type="Google" id="ProtNLM"/>
    </source>
</evidence>
<evidence type="ECO:0000256" key="1">
    <source>
        <dbReference type="SAM" id="SignalP"/>
    </source>
</evidence>
<dbReference type="Proteomes" id="UP000199111">
    <property type="component" value="Unassembled WGS sequence"/>
</dbReference>
<protein>
    <recommendedName>
        <fullName evidence="4">Trypsin</fullName>
    </recommendedName>
</protein>
<reference evidence="3" key="1">
    <citation type="submission" date="2016-10" db="EMBL/GenBank/DDBJ databases">
        <authorList>
            <person name="Varghese N."/>
            <person name="Submissions S."/>
        </authorList>
    </citation>
    <scope>NUCLEOTIDE SEQUENCE [LARGE SCALE GENOMIC DNA]</scope>
    <source>
        <strain evidence="3">CGMCC 4.2126</strain>
    </source>
</reference>
<dbReference type="EMBL" id="FOQY01000007">
    <property type="protein sequence ID" value="SFJ21540.1"/>
    <property type="molecule type" value="Genomic_DNA"/>
</dbReference>
<evidence type="ECO:0000313" key="3">
    <source>
        <dbReference type="Proteomes" id="UP000199111"/>
    </source>
</evidence>
<name>A0A1I3PJJ5_9ACTN</name>
<feature type="signal peptide" evidence="1">
    <location>
        <begin position="1"/>
        <end position="26"/>
    </location>
</feature>
<dbReference type="SUPFAM" id="SSF50494">
    <property type="entry name" value="Trypsin-like serine proteases"/>
    <property type="match status" value="1"/>
</dbReference>
<dbReference type="InterPro" id="IPR009003">
    <property type="entry name" value="Peptidase_S1_PA"/>
</dbReference>
<dbReference type="Gene3D" id="2.40.10.10">
    <property type="entry name" value="Trypsin-like serine proteases"/>
    <property type="match status" value="2"/>
</dbReference>
<sequence length="352" mass="36926">MRRTLIALGIGLGLLGSTVVSAPAQAASAVKVPLALTVPTAQQVAAFWLADGAANLKNATPYAVQTVVQGERVSTPVVPDGVPGQIDPLPPLLSEEGQPSTTWGKVFFVGADGQAHWCTGTAIQSKYRNLVATAGHCVYDPQSDGAALDKWVFVPGYSEGTIPWGLYVGKQALTHYDFDVYADYGRDFAFVNVYNGVVSSSAGVLTDTGRLTETVGGQGFAWNQTSTPSVDVFGYPAGPHPDGTRPYTGQTLESSTGLTFTMTLSGISADQPIGVDSPFTGEGSLGSSWLYGYSSESRTGYLTGITISVSDTDGDNRYDTGVSPYFDREAALVYNTAASLWTGSIRRTGSIA</sequence>
<feature type="chain" id="PRO_5011710467" description="Trypsin" evidence="1">
    <location>
        <begin position="27"/>
        <end position="352"/>
    </location>
</feature>
<accession>A0A1I3PJJ5</accession>
<gene>
    <name evidence="2" type="ORF">SAMN05216275_107104</name>
</gene>
<dbReference type="InterPro" id="IPR043504">
    <property type="entry name" value="Peptidase_S1_PA_chymotrypsin"/>
</dbReference>
<evidence type="ECO:0000313" key="2">
    <source>
        <dbReference type="EMBL" id="SFJ21540.1"/>
    </source>
</evidence>
<organism evidence="2 3">
    <name type="scientific">Streptosporangium canum</name>
    <dbReference type="NCBI Taxonomy" id="324952"/>
    <lineage>
        <taxon>Bacteria</taxon>
        <taxon>Bacillati</taxon>
        <taxon>Actinomycetota</taxon>
        <taxon>Actinomycetes</taxon>
        <taxon>Streptosporangiales</taxon>
        <taxon>Streptosporangiaceae</taxon>
        <taxon>Streptosporangium</taxon>
    </lineage>
</organism>
<keyword evidence="3" id="KW-1185">Reference proteome</keyword>
<dbReference type="AlphaFoldDB" id="A0A1I3PJJ5"/>
<keyword evidence="1" id="KW-0732">Signal</keyword>
<proteinExistence type="predicted"/>